<dbReference type="AlphaFoldDB" id="A0A840V654"/>
<evidence type="ECO:0000313" key="3">
    <source>
        <dbReference type="Proteomes" id="UP000557717"/>
    </source>
</evidence>
<gene>
    <name evidence="2" type="ORF">HNR46_003713</name>
</gene>
<reference evidence="2 3" key="1">
    <citation type="submission" date="2020-08" db="EMBL/GenBank/DDBJ databases">
        <title>Genomic Encyclopedia of Type Strains, Phase IV (KMG-IV): sequencing the most valuable type-strain genomes for metagenomic binning, comparative biology and taxonomic classification.</title>
        <authorList>
            <person name="Goeker M."/>
        </authorList>
    </citation>
    <scope>NUCLEOTIDE SEQUENCE [LARGE SCALE GENOMIC DNA]</scope>
    <source>
        <strain evidence="2 3">YC6886</strain>
    </source>
</reference>
<keyword evidence="3" id="KW-1185">Reference proteome</keyword>
<dbReference type="EMBL" id="JACHFD010000026">
    <property type="protein sequence ID" value="MBB5353452.1"/>
    <property type="molecule type" value="Genomic_DNA"/>
</dbReference>
<name>A0A840V654_9BACT</name>
<organism evidence="2 3">
    <name type="scientific">Haloferula luteola</name>
    <dbReference type="NCBI Taxonomy" id="595692"/>
    <lineage>
        <taxon>Bacteria</taxon>
        <taxon>Pseudomonadati</taxon>
        <taxon>Verrucomicrobiota</taxon>
        <taxon>Verrucomicrobiia</taxon>
        <taxon>Verrucomicrobiales</taxon>
        <taxon>Verrucomicrobiaceae</taxon>
        <taxon>Haloferula</taxon>
    </lineage>
</organism>
<accession>A0A840V654</accession>
<sequence length="81" mass="8826">MIDQISKGAGSKPFVTEDLVGGHFMPAPNFTFPVLFRHGSLLPLQGDEYDRLEKAFGKLPAAKAQSDLDLPPQSGSRLKDK</sequence>
<feature type="region of interest" description="Disordered" evidence="1">
    <location>
        <begin position="62"/>
        <end position="81"/>
    </location>
</feature>
<evidence type="ECO:0000313" key="2">
    <source>
        <dbReference type="EMBL" id="MBB5353452.1"/>
    </source>
</evidence>
<dbReference type="Proteomes" id="UP000557717">
    <property type="component" value="Unassembled WGS sequence"/>
</dbReference>
<comment type="caution">
    <text evidence="2">The sequence shown here is derived from an EMBL/GenBank/DDBJ whole genome shotgun (WGS) entry which is preliminary data.</text>
</comment>
<dbReference type="RefSeq" id="WP_184021351.1">
    <property type="nucleotide sequence ID" value="NZ_JACHFD010000026.1"/>
</dbReference>
<evidence type="ECO:0000256" key="1">
    <source>
        <dbReference type="SAM" id="MobiDB-lite"/>
    </source>
</evidence>
<proteinExistence type="predicted"/>
<protein>
    <submittedName>
        <fullName evidence="2">Uncharacterized protein</fullName>
    </submittedName>
</protein>